<sequence length="146" mass="15013">MSQPGYDMQKPNTPPVPPAPPQQGFAPPQGYGAPQGPPQGYAAPPAQAYPQPGQPYQPPAPGYPQPGQMPFGGPSPYQPARRPGNRSGLIQIGIGVALIVAGIVISIVTFAIADASGGGTYFVAYGLPVFGVISIIRGIITLIRGR</sequence>
<keyword evidence="4" id="KW-1185">Reference proteome</keyword>
<organism evidence="3 4">
    <name type="scientific">Fodinicola feengrottensis</name>
    <dbReference type="NCBI Taxonomy" id="435914"/>
    <lineage>
        <taxon>Bacteria</taxon>
        <taxon>Bacillati</taxon>
        <taxon>Actinomycetota</taxon>
        <taxon>Actinomycetes</taxon>
        <taxon>Mycobacteriales</taxon>
        <taxon>Fodinicola</taxon>
    </lineage>
</organism>
<name>A0ABP4U5Z4_9ACTN</name>
<feature type="transmembrane region" description="Helical" evidence="2">
    <location>
        <begin position="89"/>
        <end position="113"/>
    </location>
</feature>
<reference evidence="4" key="1">
    <citation type="journal article" date="2019" name="Int. J. Syst. Evol. Microbiol.">
        <title>The Global Catalogue of Microorganisms (GCM) 10K type strain sequencing project: providing services to taxonomists for standard genome sequencing and annotation.</title>
        <authorList>
            <consortium name="The Broad Institute Genomics Platform"/>
            <consortium name="The Broad Institute Genome Sequencing Center for Infectious Disease"/>
            <person name="Wu L."/>
            <person name="Ma J."/>
        </authorList>
    </citation>
    <scope>NUCLEOTIDE SEQUENCE [LARGE SCALE GENOMIC DNA]</scope>
    <source>
        <strain evidence="4">JCM 14718</strain>
    </source>
</reference>
<protein>
    <submittedName>
        <fullName evidence="3">Uncharacterized protein</fullName>
    </submittedName>
</protein>
<keyword evidence="2" id="KW-0812">Transmembrane</keyword>
<evidence type="ECO:0000256" key="2">
    <source>
        <dbReference type="SAM" id="Phobius"/>
    </source>
</evidence>
<feature type="compositionally biased region" description="Pro residues" evidence="1">
    <location>
        <begin position="52"/>
        <end position="64"/>
    </location>
</feature>
<gene>
    <name evidence="3" type="ORF">GCM10009765_56430</name>
</gene>
<dbReference type="RefSeq" id="WP_163568150.1">
    <property type="nucleotide sequence ID" value="NZ_BAAANY010000022.1"/>
</dbReference>
<evidence type="ECO:0000313" key="3">
    <source>
        <dbReference type="EMBL" id="GAA1699695.1"/>
    </source>
</evidence>
<dbReference type="Proteomes" id="UP001500618">
    <property type="component" value="Unassembled WGS sequence"/>
</dbReference>
<feature type="compositionally biased region" description="Low complexity" evidence="1">
    <location>
        <begin position="22"/>
        <end position="51"/>
    </location>
</feature>
<proteinExistence type="predicted"/>
<accession>A0ABP4U5Z4</accession>
<keyword evidence="2" id="KW-1133">Transmembrane helix</keyword>
<evidence type="ECO:0000256" key="1">
    <source>
        <dbReference type="SAM" id="MobiDB-lite"/>
    </source>
</evidence>
<comment type="caution">
    <text evidence="3">The sequence shown here is derived from an EMBL/GenBank/DDBJ whole genome shotgun (WGS) entry which is preliminary data.</text>
</comment>
<feature type="transmembrane region" description="Helical" evidence="2">
    <location>
        <begin position="119"/>
        <end position="140"/>
    </location>
</feature>
<feature type="region of interest" description="Disordered" evidence="1">
    <location>
        <begin position="1"/>
        <end position="84"/>
    </location>
</feature>
<evidence type="ECO:0000313" key="4">
    <source>
        <dbReference type="Proteomes" id="UP001500618"/>
    </source>
</evidence>
<dbReference type="EMBL" id="BAAANY010000022">
    <property type="protein sequence ID" value="GAA1699695.1"/>
    <property type="molecule type" value="Genomic_DNA"/>
</dbReference>
<keyword evidence="2" id="KW-0472">Membrane</keyword>
<feature type="compositionally biased region" description="Pro residues" evidence="1">
    <location>
        <begin position="12"/>
        <end position="21"/>
    </location>
</feature>